<evidence type="ECO:0000256" key="2">
    <source>
        <dbReference type="SAM" id="SignalP"/>
    </source>
</evidence>
<feature type="region of interest" description="Disordered" evidence="1">
    <location>
        <begin position="34"/>
        <end position="53"/>
    </location>
</feature>
<protein>
    <submittedName>
        <fullName evidence="3">Uncharacterized protein</fullName>
    </submittedName>
</protein>
<keyword evidence="4" id="KW-1185">Reference proteome</keyword>
<accession>A0A2A4I0N2</accession>
<dbReference type="RefSeq" id="WP_096611035.1">
    <property type="nucleotide sequence ID" value="NZ_NWVD01000002.1"/>
</dbReference>
<evidence type="ECO:0000313" key="3">
    <source>
        <dbReference type="EMBL" id="PCG09485.1"/>
    </source>
</evidence>
<evidence type="ECO:0000256" key="1">
    <source>
        <dbReference type="SAM" id="MobiDB-lite"/>
    </source>
</evidence>
<name>A0A2A4I0N2_9SPHN</name>
<sequence>MAKVRTAALLMAGLVAGFGAGVAHADDKADFERCDGRQHPGKQPDGLRGQVGSTPFQLLGGSRDAQTIAACTVALGSPRLLPTQTLRRAHLLRARAAARLHSDDLAGAVADLDLAEAAAGPLAQDRFYQRSMGVSLTLLRALAAARKGDVAAAAPLARQAIAARPYALEVQQVASTILQFEPGGTPGDLLRLDPDAATGMLIREADAGNFARVVALAPSVAVSWPTEPLPPLALALRSPDSDRLLAAMMVSYHIAYARAATGDVAGAKAMLAEVRQRMAAALPAAAATPVPAATGKDAEKASAALPALATAIRERLGEFSERYAKRIEARIAVAEKRPHDALAIMKATPMPPNAATAELMSAVKAALPADKAAAVGSFEPADADAAKARRDGLVAVIPLAMIAPETPRSVVDYDRARPNILGALIGGALSMGTSLLGGISRTDGFRSTPNADGTVMVEFIGNTPSQTLVQEMTLLRAAEVAKAAGKPAFVIVKRNDYMRRLVQTQYGREISSTPTGYKTELTIRAVDKGVDPARALDATGVIDALGPLYYEEKKPA</sequence>
<feature type="chain" id="PRO_5013240776" evidence="2">
    <location>
        <begin position="26"/>
        <end position="556"/>
    </location>
</feature>
<dbReference type="Proteomes" id="UP000218784">
    <property type="component" value="Unassembled WGS sequence"/>
</dbReference>
<gene>
    <name evidence="3" type="ORF">COA17_06270</name>
</gene>
<organism evidence="3 4">
    <name type="scientific">Sphingomonas ginsenosidimutans</name>
    <dbReference type="NCBI Taxonomy" id="862134"/>
    <lineage>
        <taxon>Bacteria</taxon>
        <taxon>Pseudomonadati</taxon>
        <taxon>Pseudomonadota</taxon>
        <taxon>Alphaproteobacteria</taxon>
        <taxon>Sphingomonadales</taxon>
        <taxon>Sphingomonadaceae</taxon>
        <taxon>Sphingomonas</taxon>
    </lineage>
</organism>
<keyword evidence="2" id="KW-0732">Signal</keyword>
<proteinExistence type="predicted"/>
<dbReference type="EMBL" id="NWVD01000002">
    <property type="protein sequence ID" value="PCG09485.1"/>
    <property type="molecule type" value="Genomic_DNA"/>
</dbReference>
<evidence type="ECO:0000313" key="4">
    <source>
        <dbReference type="Proteomes" id="UP000218784"/>
    </source>
</evidence>
<dbReference type="AlphaFoldDB" id="A0A2A4I0N2"/>
<feature type="signal peptide" evidence="2">
    <location>
        <begin position="1"/>
        <end position="25"/>
    </location>
</feature>
<comment type="caution">
    <text evidence="3">The sequence shown here is derived from an EMBL/GenBank/DDBJ whole genome shotgun (WGS) entry which is preliminary data.</text>
</comment>
<reference evidence="3 4" key="1">
    <citation type="submission" date="2017-09" db="EMBL/GenBank/DDBJ databases">
        <title>Sphingomonas ginsenosidimutans KACC 14949, whole genome shotgun sequence.</title>
        <authorList>
            <person name="Feng G."/>
            <person name="Zhu H."/>
        </authorList>
    </citation>
    <scope>NUCLEOTIDE SEQUENCE [LARGE SCALE GENOMIC DNA]</scope>
    <source>
        <strain evidence="3 4">KACC 14949</strain>
    </source>
</reference>